<evidence type="ECO:0000313" key="2">
    <source>
        <dbReference type="Proteomes" id="UP000266183"/>
    </source>
</evidence>
<reference evidence="2" key="1">
    <citation type="submission" date="2018-09" db="EMBL/GenBank/DDBJ databases">
        <title>Chryseolinea sp. KIS68-18 isolated from soil.</title>
        <authorList>
            <person name="Weon H.-Y."/>
            <person name="Kwon S.-W."/>
            <person name="Lee S.A."/>
        </authorList>
    </citation>
    <scope>NUCLEOTIDE SEQUENCE [LARGE SCALE GENOMIC DNA]</scope>
    <source>
        <strain evidence="2">KIS68-18</strain>
    </source>
</reference>
<proteinExistence type="predicted"/>
<dbReference type="AlphaFoldDB" id="A0A385SKI5"/>
<accession>A0A385SKI5</accession>
<keyword evidence="2" id="KW-1185">Reference proteome</keyword>
<name>A0A385SKI5_9BACT</name>
<protein>
    <submittedName>
        <fullName evidence="1">Uncharacterized protein</fullName>
    </submittedName>
</protein>
<dbReference type="RefSeq" id="WP_119753746.1">
    <property type="nucleotide sequence ID" value="NZ_CP032382.1"/>
</dbReference>
<dbReference type="Proteomes" id="UP000266183">
    <property type="component" value="Chromosome"/>
</dbReference>
<gene>
    <name evidence="1" type="ORF">D4L85_07510</name>
</gene>
<dbReference type="KEGG" id="chk:D4L85_07510"/>
<organism evidence="1 2">
    <name type="scientific">Chryseolinea soli</name>
    <dbReference type="NCBI Taxonomy" id="2321403"/>
    <lineage>
        <taxon>Bacteria</taxon>
        <taxon>Pseudomonadati</taxon>
        <taxon>Bacteroidota</taxon>
        <taxon>Cytophagia</taxon>
        <taxon>Cytophagales</taxon>
        <taxon>Fulvivirgaceae</taxon>
        <taxon>Chryseolinea</taxon>
    </lineage>
</organism>
<dbReference type="OrthoDB" id="1452259at2"/>
<sequence length="132" mass="15400">MKFLFFTLLIFTFCLAQTKRKVDKRIPQNQSEKTLTLYYNVISCTCAQWSEDTEKENKDYYYLEPSNDNLMKVDTLFDGEHLPVVVEVTGRVVLTKGYPKGFKPTKGADPGNVFRYTKIRVLQMERRKAAIK</sequence>
<dbReference type="EMBL" id="CP032382">
    <property type="protein sequence ID" value="AYB30435.1"/>
    <property type="molecule type" value="Genomic_DNA"/>
</dbReference>
<evidence type="ECO:0000313" key="1">
    <source>
        <dbReference type="EMBL" id="AYB30435.1"/>
    </source>
</evidence>